<dbReference type="PANTHER" id="PTHR31548">
    <property type="entry name" value="CLARIN"/>
    <property type="match status" value="1"/>
</dbReference>
<evidence type="ECO:0000256" key="5">
    <source>
        <dbReference type="ARBA" id="ARBA00023136"/>
    </source>
</evidence>
<sequence length="227" mass="25705">MPSRRKSMMFASAFLTSICSFVIVCLVLATKNWISSEIYYTILNSTGKTTITYGLFDGVCSSMQNDLDTPQFFFQVADMENTKVRTVNIVVIILLVFILLSSLLSSGFTFYNAISNPYQTFLGPVGVYVWNSISCICSLLALILFAVNVEVNDLSFELTVQHCSWLEGYTKSIQTNAYGYSYWIIFLIVFFAAATVIIMVFYQHARYSKRKEQEKPIENAPKDGILF</sequence>
<evidence type="ECO:0000256" key="3">
    <source>
        <dbReference type="ARBA" id="ARBA00022692"/>
    </source>
</evidence>
<feature type="chain" id="PRO_5034506951" evidence="7">
    <location>
        <begin position="30"/>
        <end position="227"/>
    </location>
</feature>
<comment type="subcellular location">
    <subcellularLocation>
        <location evidence="1">Membrane</location>
        <topology evidence="1">Multi-pass membrane protein</topology>
    </subcellularLocation>
</comment>
<evidence type="ECO:0000256" key="4">
    <source>
        <dbReference type="ARBA" id="ARBA00022989"/>
    </source>
</evidence>
<feature type="signal peptide" evidence="7">
    <location>
        <begin position="1"/>
        <end position="29"/>
    </location>
</feature>
<proteinExistence type="inferred from homology"/>
<dbReference type="Ensembl" id="ENSVKKT00000014837.1">
    <property type="protein sequence ID" value="ENSVKKP00000014484.1"/>
    <property type="gene ID" value="ENSVKKG00000009962.1"/>
</dbReference>
<evidence type="ECO:0000256" key="1">
    <source>
        <dbReference type="ARBA" id="ARBA00004141"/>
    </source>
</evidence>
<organism evidence="8 9">
    <name type="scientific">Varanus komodoensis</name>
    <name type="common">Komodo dragon</name>
    <dbReference type="NCBI Taxonomy" id="61221"/>
    <lineage>
        <taxon>Eukaryota</taxon>
        <taxon>Metazoa</taxon>
        <taxon>Chordata</taxon>
        <taxon>Craniata</taxon>
        <taxon>Vertebrata</taxon>
        <taxon>Euteleostomi</taxon>
        <taxon>Lepidosauria</taxon>
        <taxon>Squamata</taxon>
        <taxon>Bifurcata</taxon>
        <taxon>Unidentata</taxon>
        <taxon>Episquamata</taxon>
        <taxon>Toxicofera</taxon>
        <taxon>Anguimorpha</taxon>
        <taxon>Paleoanguimorpha</taxon>
        <taxon>Varanoidea</taxon>
        <taxon>Varanidae</taxon>
        <taxon>Varanus</taxon>
    </lineage>
</organism>
<keyword evidence="4 6" id="KW-1133">Transmembrane helix</keyword>
<dbReference type="GO" id="GO:0016020">
    <property type="term" value="C:membrane"/>
    <property type="evidence" value="ECO:0007669"/>
    <property type="project" value="UniProtKB-SubCell"/>
</dbReference>
<dbReference type="GeneID" id="123031157"/>
<dbReference type="PANTHER" id="PTHR31548:SF3">
    <property type="entry name" value="CLARIN-3"/>
    <property type="match status" value="1"/>
</dbReference>
<reference evidence="8" key="2">
    <citation type="submission" date="2025-09" db="UniProtKB">
        <authorList>
            <consortium name="Ensembl"/>
        </authorList>
    </citation>
    <scope>IDENTIFICATION</scope>
</reference>
<feature type="transmembrane region" description="Helical" evidence="6">
    <location>
        <begin position="180"/>
        <end position="202"/>
    </location>
</feature>
<dbReference type="KEGG" id="vko:123031157"/>
<evidence type="ECO:0000313" key="8">
    <source>
        <dbReference type="Ensembl" id="ENSVKKP00000014484.1"/>
    </source>
</evidence>
<dbReference type="Pfam" id="PF25807">
    <property type="entry name" value="Clarin-2"/>
    <property type="match status" value="1"/>
</dbReference>
<dbReference type="RefSeq" id="XP_044301652.1">
    <property type="nucleotide sequence ID" value="XM_044445717.1"/>
</dbReference>
<protein>
    <submittedName>
        <fullName evidence="8">Clarin 3</fullName>
    </submittedName>
</protein>
<dbReference type="Proteomes" id="UP000694545">
    <property type="component" value="Unplaced"/>
</dbReference>
<keyword evidence="5 6" id="KW-0472">Membrane</keyword>
<dbReference type="CTD" id="119467"/>
<gene>
    <name evidence="8" type="primary">CLRN3</name>
</gene>
<dbReference type="OrthoDB" id="9450082at2759"/>
<evidence type="ECO:0000256" key="7">
    <source>
        <dbReference type="SAM" id="SignalP"/>
    </source>
</evidence>
<feature type="transmembrane region" description="Helical" evidence="6">
    <location>
        <begin position="125"/>
        <end position="147"/>
    </location>
</feature>
<name>A0A8D2KZH2_VARKO</name>
<keyword evidence="7" id="KW-0732">Signal</keyword>
<dbReference type="OMA" id="IIIVFYQ"/>
<evidence type="ECO:0000256" key="6">
    <source>
        <dbReference type="SAM" id="Phobius"/>
    </source>
</evidence>
<dbReference type="GO" id="GO:0007605">
    <property type="term" value="P:sensory perception of sound"/>
    <property type="evidence" value="ECO:0007669"/>
    <property type="project" value="UniProtKB-ARBA"/>
</dbReference>
<dbReference type="Gene3D" id="1.20.140.150">
    <property type="match status" value="1"/>
</dbReference>
<accession>A0A8D2KZH2</accession>
<keyword evidence="9" id="KW-1185">Reference proteome</keyword>
<dbReference type="InterPro" id="IPR026748">
    <property type="entry name" value="Clarin"/>
</dbReference>
<keyword evidence="3 6" id="KW-0812">Transmembrane</keyword>
<comment type="similarity">
    <text evidence="2">Belongs to the clarin family.</text>
</comment>
<reference evidence="8" key="1">
    <citation type="submission" date="2025-08" db="UniProtKB">
        <authorList>
            <consortium name="Ensembl"/>
        </authorList>
    </citation>
    <scope>IDENTIFICATION</scope>
</reference>
<evidence type="ECO:0000256" key="2">
    <source>
        <dbReference type="ARBA" id="ARBA00005787"/>
    </source>
</evidence>
<feature type="transmembrane region" description="Helical" evidence="6">
    <location>
        <begin position="89"/>
        <end position="113"/>
    </location>
</feature>
<evidence type="ECO:0000313" key="9">
    <source>
        <dbReference type="Proteomes" id="UP000694545"/>
    </source>
</evidence>
<dbReference type="AlphaFoldDB" id="A0A8D2KZH2"/>